<protein>
    <submittedName>
        <fullName evidence="2">DUF4097 and DUF4098 domain-containing protein YvlB</fullName>
    </submittedName>
</protein>
<keyword evidence="3" id="KW-1185">Reference proteome</keyword>
<gene>
    <name evidence="2" type="ORF">FHS34_008037</name>
</gene>
<dbReference type="EMBL" id="JACHJK010000027">
    <property type="protein sequence ID" value="MBB5932527.1"/>
    <property type="molecule type" value="Genomic_DNA"/>
</dbReference>
<comment type="caution">
    <text evidence="2">The sequence shown here is derived from an EMBL/GenBank/DDBJ whole genome shotgun (WGS) entry which is preliminary data.</text>
</comment>
<organism evidence="2 3">
    <name type="scientific">Streptomyces echinatus</name>
    <dbReference type="NCBI Taxonomy" id="67293"/>
    <lineage>
        <taxon>Bacteria</taxon>
        <taxon>Bacillati</taxon>
        <taxon>Actinomycetota</taxon>
        <taxon>Actinomycetes</taxon>
        <taxon>Kitasatosporales</taxon>
        <taxon>Streptomycetaceae</taxon>
        <taxon>Streptomyces</taxon>
    </lineage>
</organism>
<sequence length="223" mass="23042">MQKFDTPAPVDAVLDIPAGRIRFIAADRSDTTVEVLPADPSRSRDVKAAQRVEVACADGVLRIQAAQTANRILGDSGRVEVTVQLPAGSRVRAKAAVAELRGVGRLGDVTFEGAQATVELDETDSARLTLQAGDVSVGRLGGPAEISTLKGDLTITEAVRATVTLRTESGRISVGAARGVSASLDAHTAYGRIHNALHTTDGAGTALTINATTAHGDITARSL</sequence>
<dbReference type="InterPro" id="IPR025164">
    <property type="entry name" value="Toastrack_DUF4097"/>
</dbReference>
<dbReference type="RefSeq" id="WP_184975040.1">
    <property type="nucleotide sequence ID" value="NZ_BAAAWF010000079.1"/>
</dbReference>
<reference evidence="2 3" key="1">
    <citation type="submission" date="2020-08" db="EMBL/GenBank/DDBJ databases">
        <title>Genomic Encyclopedia of Type Strains, Phase III (KMG-III): the genomes of soil and plant-associated and newly described type strains.</title>
        <authorList>
            <person name="Whitman W."/>
        </authorList>
    </citation>
    <scope>NUCLEOTIDE SEQUENCE [LARGE SCALE GENOMIC DNA]</scope>
    <source>
        <strain evidence="2 3">CECT 3313</strain>
    </source>
</reference>
<dbReference type="AlphaFoldDB" id="A0A7W9Q4P0"/>
<proteinExistence type="predicted"/>
<evidence type="ECO:0000313" key="3">
    <source>
        <dbReference type="Proteomes" id="UP000585836"/>
    </source>
</evidence>
<name>A0A7W9Q4P0_9ACTN</name>
<evidence type="ECO:0000313" key="2">
    <source>
        <dbReference type="EMBL" id="MBB5932527.1"/>
    </source>
</evidence>
<evidence type="ECO:0000259" key="1">
    <source>
        <dbReference type="Pfam" id="PF13349"/>
    </source>
</evidence>
<feature type="domain" description="DUF4097" evidence="1">
    <location>
        <begin position="14"/>
        <end position="219"/>
    </location>
</feature>
<dbReference type="Pfam" id="PF13349">
    <property type="entry name" value="DUF4097"/>
    <property type="match status" value="1"/>
</dbReference>
<dbReference type="Proteomes" id="UP000585836">
    <property type="component" value="Unassembled WGS sequence"/>
</dbReference>
<accession>A0A7W9Q4P0</accession>